<proteinExistence type="predicted"/>
<dbReference type="Pfam" id="PF01476">
    <property type="entry name" value="LysM"/>
    <property type="match status" value="1"/>
</dbReference>
<dbReference type="Proteomes" id="UP000245865">
    <property type="component" value="Unassembled WGS sequence"/>
</dbReference>
<dbReference type="AlphaFoldDB" id="A0A316JCL2"/>
<gene>
    <name evidence="3" type="ORF">DKP76_00690</name>
</gene>
<dbReference type="CDD" id="cd00118">
    <property type="entry name" value="LysM"/>
    <property type="match status" value="1"/>
</dbReference>
<dbReference type="PANTHER" id="PTHR34700">
    <property type="entry name" value="POTASSIUM BINDING PROTEIN KBP"/>
    <property type="match status" value="1"/>
</dbReference>
<dbReference type="EMBL" id="QGDB01000001">
    <property type="protein sequence ID" value="PWL19126.1"/>
    <property type="molecule type" value="Genomic_DNA"/>
</dbReference>
<evidence type="ECO:0000259" key="2">
    <source>
        <dbReference type="PROSITE" id="PS51782"/>
    </source>
</evidence>
<name>A0A316JCL2_9HYPH</name>
<sequence length="438" mass="45327">MQKYRYGLLGFLLVLVLGGGALYWSALEPQDEAAKGQVAASVAVPAQPLAQTAEQPVDQTQKTQEKPEPAQAAPTPAGPQDPAAQPQDAAPDQASDKASDRASDRASVPVFDILRVEPDGSVVIAGRAAANAEVDVVAGSKILGSARAGQNGDFAIVLDRALKPGDHQLVLRASGAGANVATSSQTAIVSVPETSAGQVLALVEEPGQASRLITRPESQAPAASAPATDEAEEAKPAPEAPAAADAPLAIEAVEIEGQSVFVAGSVKAANDKGNSVAVKANEIALGSSVVSPEGRFLVQSQKPLAVGDYIIRADLLDSTGRVIATARVPFRRVAGENISAVAPGMAAATPGPAAQGEDPTSPSALQKVEGSVIIRRGDNLWTISRRTYGHGTRYTTIYLANRDQIRNPDLIWPGQVFVMPQEPLADEEVQRRLNGPAQ</sequence>
<dbReference type="InterPro" id="IPR036779">
    <property type="entry name" value="LysM_dom_sf"/>
</dbReference>
<evidence type="ECO:0000313" key="4">
    <source>
        <dbReference type="Proteomes" id="UP000245865"/>
    </source>
</evidence>
<feature type="compositionally biased region" description="Low complexity" evidence="1">
    <location>
        <begin position="69"/>
        <end position="93"/>
    </location>
</feature>
<dbReference type="RefSeq" id="WP_109704518.1">
    <property type="nucleotide sequence ID" value="NZ_QGDB01000001.1"/>
</dbReference>
<feature type="compositionally biased region" description="Basic and acidic residues" evidence="1">
    <location>
        <begin position="94"/>
        <end position="104"/>
    </location>
</feature>
<evidence type="ECO:0000313" key="3">
    <source>
        <dbReference type="EMBL" id="PWL19126.1"/>
    </source>
</evidence>
<comment type="caution">
    <text evidence="3">The sequence shown here is derived from an EMBL/GenBank/DDBJ whole genome shotgun (WGS) entry which is preliminary data.</text>
</comment>
<accession>A0A316JCL2</accession>
<dbReference type="Gene3D" id="3.10.350.10">
    <property type="entry name" value="LysM domain"/>
    <property type="match status" value="1"/>
</dbReference>
<evidence type="ECO:0000256" key="1">
    <source>
        <dbReference type="SAM" id="MobiDB-lite"/>
    </source>
</evidence>
<reference evidence="3 4" key="1">
    <citation type="submission" date="2018-05" db="EMBL/GenBank/DDBJ databases">
        <title>Comparative genomic sequence analysis between strain HN4 and CCM 8460T (Falsochrobactrum ovis) will provide more evidence to prove that HN4 is a new species of Falsochrobactrum.</title>
        <authorList>
            <person name="Lyu W."/>
            <person name="Sun L."/>
            <person name="Yao L."/>
        </authorList>
    </citation>
    <scope>NUCLEOTIDE SEQUENCE [LARGE SCALE GENOMIC DNA]</scope>
    <source>
        <strain evidence="3 4">HN4</strain>
    </source>
</reference>
<dbReference type="SMART" id="SM00257">
    <property type="entry name" value="LysM"/>
    <property type="match status" value="1"/>
</dbReference>
<dbReference type="InterPro" id="IPR052196">
    <property type="entry name" value="Bact_Kbp"/>
</dbReference>
<dbReference type="OrthoDB" id="370541at2"/>
<feature type="domain" description="LysM" evidence="2">
    <location>
        <begin position="370"/>
        <end position="419"/>
    </location>
</feature>
<dbReference type="InterPro" id="IPR018392">
    <property type="entry name" value="LysM"/>
</dbReference>
<feature type="compositionally biased region" description="Low complexity" evidence="1">
    <location>
        <begin position="216"/>
        <end position="228"/>
    </location>
</feature>
<feature type="compositionally biased region" description="Polar residues" evidence="1">
    <location>
        <begin position="52"/>
        <end position="62"/>
    </location>
</feature>
<dbReference type="PROSITE" id="PS51782">
    <property type="entry name" value="LYSM"/>
    <property type="match status" value="1"/>
</dbReference>
<dbReference type="PANTHER" id="PTHR34700:SF4">
    <property type="entry name" value="PHAGE-LIKE ELEMENT PBSX PROTEIN XKDP"/>
    <property type="match status" value="1"/>
</dbReference>
<protein>
    <submittedName>
        <fullName evidence="3">Peptidase M23</fullName>
    </submittedName>
</protein>
<feature type="region of interest" description="Disordered" evidence="1">
    <location>
        <begin position="214"/>
        <end position="243"/>
    </location>
</feature>
<keyword evidence="4" id="KW-1185">Reference proteome</keyword>
<organism evidence="3 4">
    <name type="scientific">Falsochrobactrum shanghaiense</name>
    <dbReference type="NCBI Taxonomy" id="2201899"/>
    <lineage>
        <taxon>Bacteria</taxon>
        <taxon>Pseudomonadati</taxon>
        <taxon>Pseudomonadota</taxon>
        <taxon>Alphaproteobacteria</taxon>
        <taxon>Hyphomicrobiales</taxon>
        <taxon>Brucellaceae</taxon>
        <taxon>Falsochrobactrum</taxon>
    </lineage>
</organism>
<feature type="region of interest" description="Disordered" evidence="1">
    <location>
        <begin position="49"/>
        <end position="104"/>
    </location>
</feature>